<accession>A0A645D1Y6</accession>
<proteinExistence type="predicted"/>
<dbReference type="AlphaFoldDB" id="A0A645D1Y6"/>
<name>A0A645D1Y6_9ZZZZ</name>
<comment type="caution">
    <text evidence="1">The sequence shown here is derived from an EMBL/GenBank/DDBJ whole genome shotgun (WGS) entry which is preliminary data.</text>
</comment>
<sequence>MATHDYLDKLDSVKIFGDKGNGEFGVLLDSLSLQPGVAFGPSFDIRESYFVFEYAVDTFAGQFIRNEAVVNYSVDDNKLTLGPRKTVYNSMNQVTTTRTASAPVNVPSNAIPVRQLLAAPYDYVGKNITVGPLKVLTNDISGRTVRSYQATGQNYDTDLSAPLEILYWQSPDENKWVNLPDFAIIYVKGTYYGTLMATELIRVK</sequence>
<gene>
    <name evidence="1" type="ORF">SDC9_130358</name>
</gene>
<evidence type="ECO:0000313" key="1">
    <source>
        <dbReference type="EMBL" id="MPM83294.1"/>
    </source>
</evidence>
<dbReference type="EMBL" id="VSSQ01032126">
    <property type="protein sequence ID" value="MPM83294.1"/>
    <property type="molecule type" value="Genomic_DNA"/>
</dbReference>
<protein>
    <submittedName>
        <fullName evidence="1">Uncharacterized protein</fullName>
    </submittedName>
</protein>
<reference evidence="1" key="1">
    <citation type="submission" date="2019-08" db="EMBL/GenBank/DDBJ databases">
        <authorList>
            <person name="Kucharzyk K."/>
            <person name="Murdoch R.W."/>
            <person name="Higgins S."/>
            <person name="Loffler F."/>
        </authorList>
    </citation>
    <scope>NUCLEOTIDE SEQUENCE</scope>
</reference>
<organism evidence="1">
    <name type="scientific">bioreactor metagenome</name>
    <dbReference type="NCBI Taxonomy" id="1076179"/>
    <lineage>
        <taxon>unclassified sequences</taxon>
        <taxon>metagenomes</taxon>
        <taxon>ecological metagenomes</taxon>
    </lineage>
</organism>